<dbReference type="Gene3D" id="3.80.10.10">
    <property type="entry name" value="Ribonuclease Inhibitor"/>
    <property type="match status" value="4"/>
</dbReference>
<dbReference type="PANTHER" id="PTHR11017">
    <property type="entry name" value="LEUCINE-RICH REPEAT-CONTAINING PROTEIN"/>
    <property type="match status" value="1"/>
</dbReference>
<name>A0A7N2N1B1_QUELO</name>
<dbReference type="Gene3D" id="1.10.8.430">
    <property type="entry name" value="Helical domain of apoptotic protease-activating factors"/>
    <property type="match status" value="1"/>
</dbReference>
<dbReference type="SUPFAM" id="SSF52058">
    <property type="entry name" value="L domain-like"/>
    <property type="match status" value="3"/>
</dbReference>
<dbReference type="Gramene" id="QL12p008244:mrna">
    <property type="protein sequence ID" value="QL12p008244:mrna"/>
    <property type="gene ID" value="QL12p008244"/>
</dbReference>
<dbReference type="InterPro" id="IPR027417">
    <property type="entry name" value="P-loop_NTPase"/>
</dbReference>
<dbReference type="GO" id="GO:0043531">
    <property type="term" value="F:ADP binding"/>
    <property type="evidence" value="ECO:0007669"/>
    <property type="project" value="InterPro"/>
</dbReference>
<evidence type="ECO:0000313" key="7">
    <source>
        <dbReference type="Proteomes" id="UP000594261"/>
    </source>
</evidence>
<dbReference type="EnsemblPlants" id="QL12p008244:mrna">
    <property type="protein sequence ID" value="QL12p008244:mrna"/>
    <property type="gene ID" value="QL12p008244"/>
</dbReference>
<proteinExistence type="predicted"/>
<dbReference type="PRINTS" id="PR00364">
    <property type="entry name" value="DISEASERSIST"/>
</dbReference>
<dbReference type="GO" id="GO:0051707">
    <property type="term" value="P:response to other organism"/>
    <property type="evidence" value="ECO:0007669"/>
    <property type="project" value="UniProtKB-ARBA"/>
</dbReference>
<keyword evidence="3" id="KW-0611">Plant defense</keyword>
<dbReference type="InterPro" id="IPR032675">
    <property type="entry name" value="LRR_dom_sf"/>
</dbReference>
<feature type="domain" description="TIR" evidence="5">
    <location>
        <begin position="33"/>
        <end position="168"/>
    </location>
</feature>
<evidence type="ECO:0000256" key="3">
    <source>
        <dbReference type="ARBA" id="ARBA00022821"/>
    </source>
</evidence>
<dbReference type="InterPro" id="IPR058192">
    <property type="entry name" value="WHD_ROQ1-like"/>
</dbReference>
<dbReference type="InterPro" id="IPR055414">
    <property type="entry name" value="LRR_R13L4/SHOC2-like"/>
</dbReference>
<dbReference type="FunFam" id="3.40.50.10140:FF:000007">
    <property type="entry name" value="Disease resistance protein (TIR-NBS-LRR class)"/>
    <property type="match status" value="1"/>
</dbReference>
<dbReference type="InterPro" id="IPR042197">
    <property type="entry name" value="Apaf_helical"/>
</dbReference>
<dbReference type="OMA" id="DEICILP"/>
<reference evidence="6 7" key="1">
    <citation type="journal article" date="2016" name="G3 (Bethesda)">
        <title>First Draft Assembly and Annotation of the Genome of a California Endemic Oak Quercus lobata Nee (Fagaceae).</title>
        <authorList>
            <person name="Sork V.L."/>
            <person name="Fitz-Gibbon S.T."/>
            <person name="Puiu D."/>
            <person name="Crepeau M."/>
            <person name="Gugger P.F."/>
            <person name="Sherman R."/>
            <person name="Stevens K."/>
            <person name="Langley C.H."/>
            <person name="Pellegrini M."/>
            <person name="Salzberg S.L."/>
        </authorList>
    </citation>
    <scope>NUCLEOTIDE SEQUENCE [LARGE SCALE GENOMIC DNA]</scope>
    <source>
        <strain evidence="6 7">cv. SW786</strain>
    </source>
</reference>
<protein>
    <recommendedName>
        <fullName evidence="5">TIR domain-containing protein</fullName>
    </recommendedName>
</protein>
<keyword evidence="2" id="KW-0677">Repeat</keyword>
<keyword evidence="7" id="KW-1185">Reference proteome</keyword>
<dbReference type="Pfam" id="PF00560">
    <property type="entry name" value="LRR_1"/>
    <property type="match status" value="2"/>
</dbReference>
<evidence type="ECO:0000256" key="4">
    <source>
        <dbReference type="ARBA" id="ARBA00023027"/>
    </source>
</evidence>
<dbReference type="InterPro" id="IPR001611">
    <property type="entry name" value="Leu-rich_rpt"/>
</dbReference>
<dbReference type="EMBL" id="LRBV02000012">
    <property type="status" value="NOT_ANNOTATED_CDS"/>
    <property type="molecule type" value="Genomic_DNA"/>
</dbReference>
<dbReference type="Pfam" id="PF01582">
    <property type="entry name" value="TIR"/>
    <property type="match status" value="1"/>
</dbReference>
<evidence type="ECO:0000259" key="5">
    <source>
        <dbReference type="PROSITE" id="PS50104"/>
    </source>
</evidence>
<accession>A0A7N2N1B1</accession>
<dbReference type="Gene3D" id="3.40.50.10140">
    <property type="entry name" value="Toll/interleukin-1 receptor homology (TIR) domain"/>
    <property type="match status" value="1"/>
</dbReference>
<keyword evidence="4" id="KW-0520">NAD</keyword>
<dbReference type="Proteomes" id="UP000594261">
    <property type="component" value="Chromosome 12"/>
</dbReference>
<dbReference type="Pfam" id="PF23282">
    <property type="entry name" value="WHD_ROQ1"/>
    <property type="match status" value="1"/>
</dbReference>
<dbReference type="GO" id="GO:0007165">
    <property type="term" value="P:signal transduction"/>
    <property type="evidence" value="ECO:0007669"/>
    <property type="project" value="InterPro"/>
</dbReference>
<keyword evidence="1" id="KW-0433">Leucine-rich repeat</keyword>
<dbReference type="SMART" id="SM00369">
    <property type="entry name" value="LRR_TYP"/>
    <property type="match status" value="11"/>
</dbReference>
<dbReference type="InterPro" id="IPR044974">
    <property type="entry name" value="Disease_R_plants"/>
</dbReference>
<dbReference type="PANTHER" id="PTHR11017:SF573">
    <property type="entry name" value="ADP-RIBOSYL CYCLASE_CYCLIC ADP-RIBOSE HYDROLASE"/>
    <property type="match status" value="1"/>
</dbReference>
<organism evidence="6 7">
    <name type="scientific">Quercus lobata</name>
    <name type="common">Valley oak</name>
    <dbReference type="NCBI Taxonomy" id="97700"/>
    <lineage>
        <taxon>Eukaryota</taxon>
        <taxon>Viridiplantae</taxon>
        <taxon>Streptophyta</taxon>
        <taxon>Embryophyta</taxon>
        <taxon>Tracheophyta</taxon>
        <taxon>Spermatophyta</taxon>
        <taxon>Magnoliopsida</taxon>
        <taxon>eudicotyledons</taxon>
        <taxon>Gunneridae</taxon>
        <taxon>Pentapetalae</taxon>
        <taxon>rosids</taxon>
        <taxon>fabids</taxon>
        <taxon>Fagales</taxon>
        <taxon>Fagaceae</taxon>
        <taxon>Quercus</taxon>
    </lineage>
</organism>
<dbReference type="SUPFAM" id="SSF52200">
    <property type="entry name" value="Toll/Interleukin receptor TIR domain"/>
    <property type="match status" value="1"/>
</dbReference>
<dbReference type="PROSITE" id="PS50104">
    <property type="entry name" value="TIR"/>
    <property type="match status" value="1"/>
</dbReference>
<dbReference type="InterPro" id="IPR000157">
    <property type="entry name" value="TIR_dom"/>
</dbReference>
<evidence type="ECO:0000313" key="6">
    <source>
        <dbReference type="EnsemblPlants" id="QL12p008244:mrna"/>
    </source>
</evidence>
<dbReference type="SUPFAM" id="SSF52540">
    <property type="entry name" value="P-loop containing nucleoside triphosphate hydrolases"/>
    <property type="match status" value="1"/>
</dbReference>
<dbReference type="InParanoid" id="A0A7N2N1B1"/>
<dbReference type="SMART" id="SM00255">
    <property type="entry name" value="TIR"/>
    <property type="match status" value="1"/>
</dbReference>
<dbReference type="Pfam" id="PF23598">
    <property type="entry name" value="LRR_14"/>
    <property type="match status" value="4"/>
</dbReference>
<dbReference type="GO" id="GO:0006952">
    <property type="term" value="P:defense response"/>
    <property type="evidence" value="ECO:0007669"/>
    <property type="project" value="UniProtKB-KW"/>
</dbReference>
<sequence>MIVMHVQDLYRDSMASSSSSFPSSSSISSTSQWKYDVFLSFRGEDTRNTATDFLNYALERRGIYTFKDDEKLEKGKTIKPELLKAIEESRFAVVILSENYASSTWCLEELVKIIDCKKEKGMTVVPIFYNVDPSDVRKQMGTFTQAFVEHEKQFKEKVGTWRAALSHVANIVGYHVNNRKSDWFGSGSRIIITTRDKHLLKEFPVDETFEVKALNYEDALCLFCSKAFKKELSPYKYLKLSKSFLEYVNGLPLALEVLGSFLFGRNTAEWKNALEMLKEDPKPEINQVLKISFDGLPNSVKDIFKDIACLFNHEKKDHVLQMLDSLGRYSQIGLSILIDKSLLKISENNKLWMHDLLRDMGRDIVRQESRDEPGKRSRLWLYDDIDHVLKNNTGTEAIQAIDIWEAKDTSIYHEEKEASCICPQFVPEYLPNKLTYLEWSNYPSKSLLCLLPNELVQLRLQCSKIELLWGGMKNFDKLRFIDMAGSSNLIIASDFNGVPNLEELVLAGCSNLCELHPSIVKLKKLKLLDLEECQELTSLPDKFEMESLVTLNLSCCSKVKKIPEFVGNMKLLQRLLLKCTAITTLPSSIECLTDLNILILRDCKQLVCLPNTICSLTSLKNLDLFGCSKFDKLPEDLGNIVSLKELYLSETAIKELPSSFEFLIGLTSLDLTNCKDFVLLPSAICILKSLFIINLSGCSKFVNLPENLGKLEGLLILSLKGTAIELLPSSIGCLTCLGDLDIRDCKNLLCLPSSIYNLNMLKNLYLSGCSKFVNLPENLGNLKGLFNLFLEGTTIEVLPSSVGRLTALRELNLSDCKNLWCLPSSICSLKMLKYLYLSGCSKLINLPENLGNLEGLFHLSLKGTAIEVLPSSVGRLTTLRELNLSDCKNLLCLPNSICSLKMLKNLYLFGCSKFVNMPENLGNLEGLCHLSLKRTAIEVLPSSVGRLTALRDLNLSDCKNLVCHPSSICSLKMLKGLYLSGSSKFVNLLENLGNLEGLCHLSLKGAAIEVLPSSVGRLTALRKLNLSDCKNLLCLPSSICSLKMLKNLHLFECSKFVNLPENLGNLKSLFNLSLKGTAIEVMPSSVGRLTALQHLNLSDCKNLLCLPSSICNLKMLKYLYLSGCSKLVNLPENLGNLEGLFRLSLRGIAIELLPSSVGRLTALRHLDLRDCKNLLCLPESISQLSRITRLDLDGCKRLRWLPDIRSQDCTINVNNCTSLERFPESPKNCPFWCRHFDFCVACVNCFNIQFCVKGLLSGKLVGRLPYVLPGKEIPNGFETANIRDSLVLASPSFHRCDYSVNMQLPLSGFDELQAILLCVVFVPCEHYNHPYKTLIEIKSNKVWFQRIASEYGKIESHHLALSLHYLNFFDLETPGWSIDEKGFHEVEFTIATRNVEVETVGFRLLNKQDIKPKTRRIGRKSGTMGHGHRL</sequence>
<dbReference type="InterPro" id="IPR035897">
    <property type="entry name" value="Toll_tir_struct_dom_sf"/>
</dbReference>
<dbReference type="InterPro" id="IPR003591">
    <property type="entry name" value="Leu-rich_rpt_typical-subtyp"/>
</dbReference>
<evidence type="ECO:0000256" key="2">
    <source>
        <dbReference type="ARBA" id="ARBA00022737"/>
    </source>
</evidence>
<evidence type="ECO:0000256" key="1">
    <source>
        <dbReference type="ARBA" id="ARBA00022614"/>
    </source>
</evidence>
<reference evidence="6" key="2">
    <citation type="submission" date="2021-01" db="UniProtKB">
        <authorList>
            <consortium name="EnsemblPlants"/>
        </authorList>
    </citation>
    <scope>IDENTIFICATION</scope>
</reference>